<dbReference type="AlphaFoldDB" id="A0A318DBI5"/>
<dbReference type="Proteomes" id="UP000247689">
    <property type="component" value="Unassembled WGS sequence"/>
</dbReference>
<gene>
    <name evidence="6" type="ORF">DL796_08625</name>
</gene>
<keyword evidence="2" id="KW-0812">Transmembrane</keyword>
<dbReference type="InterPro" id="IPR010652">
    <property type="entry name" value="DUF1232"/>
</dbReference>
<evidence type="ECO:0000256" key="2">
    <source>
        <dbReference type="ARBA" id="ARBA00022692"/>
    </source>
</evidence>
<comment type="caution">
    <text evidence="6">The sequence shown here is derived from an EMBL/GenBank/DDBJ whole genome shotgun (WGS) entry which is preliminary data.</text>
</comment>
<evidence type="ECO:0000256" key="3">
    <source>
        <dbReference type="ARBA" id="ARBA00022989"/>
    </source>
</evidence>
<dbReference type="InterPro" id="IPR016983">
    <property type="entry name" value="UCP031804"/>
</dbReference>
<dbReference type="GO" id="GO:0012505">
    <property type="term" value="C:endomembrane system"/>
    <property type="evidence" value="ECO:0007669"/>
    <property type="project" value="UniProtKB-SubCell"/>
</dbReference>
<dbReference type="EMBL" id="QICH01000002">
    <property type="protein sequence ID" value="PXF63479.1"/>
    <property type="molecule type" value="Genomic_DNA"/>
</dbReference>
<evidence type="ECO:0000256" key="4">
    <source>
        <dbReference type="ARBA" id="ARBA00023136"/>
    </source>
</evidence>
<keyword evidence="4" id="KW-0472">Membrane</keyword>
<dbReference type="OrthoDB" id="9804184at2"/>
<dbReference type="Pfam" id="PF06803">
    <property type="entry name" value="DUF1232"/>
    <property type="match status" value="1"/>
</dbReference>
<dbReference type="PIRSF" id="PIRSF031804">
    <property type="entry name" value="UCP031804"/>
    <property type="match status" value="1"/>
</dbReference>
<evidence type="ECO:0000313" key="6">
    <source>
        <dbReference type="EMBL" id="PXF63479.1"/>
    </source>
</evidence>
<name>A0A318DBI5_9GAMM</name>
<comment type="subcellular location">
    <subcellularLocation>
        <location evidence="1">Endomembrane system</location>
        <topology evidence="1">Multi-pass membrane protein</topology>
    </subcellularLocation>
</comment>
<organism evidence="6 7">
    <name type="scientific">Kangiella spongicola</name>
    <dbReference type="NCBI Taxonomy" id="796379"/>
    <lineage>
        <taxon>Bacteria</taxon>
        <taxon>Pseudomonadati</taxon>
        <taxon>Pseudomonadota</taxon>
        <taxon>Gammaproteobacteria</taxon>
        <taxon>Kangiellales</taxon>
        <taxon>Kangiellaceae</taxon>
        <taxon>Kangiella</taxon>
    </lineage>
</organism>
<evidence type="ECO:0000313" key="7">
    <source>
        <dbReference type="Proteomes" id="UP000247689"/>
    </source>
</evidence>
<feature type="domain" description="DUF1232" evidence="5">
    <location>
        <begin position="83"/>
        <end position="116"/>
    </location>
</feature>
<keyword evidence="3" id="KW-1133">Transmembrane helix</keyword>
<proteinExistence type="predicted"/>
<evidence type="ECO:0000256" key="1">
    <source>
        <dbReference type="ARBA" id="ARBA00004127"/>
    </source>
</evidence>
<evidence type="ECO:0000259" key="5">
    <source>
        <dbReference type="Pfam" id="PF06803"/>
    </source>
</evidence>
<keyword evidence="7" id="KW-1185">Reference proteome</keyword>
<accession>A0A318DBI5</accession>
<sequence>MRNLCKKALTPLSISQLLKQYIRMKTTKKQIKPQLQKASRFYSDKGFWHKISKFAKKATLEALEKVLILYYCFKDPATPAKEKSIILVALGYFIMPIDAIPDILPGGLVDDLSVLTIAIAKVTKSINDWHIDQARRKLNKLRNKD</sequence>
<reference evidence="6 7" key="1">
    <citation type="submission" date="2018-05" db="EMBL/GenBank/DDBJ databases">
        <title>Kangiella spongicola genome sequence.</title>
        <authorList>
            <person name="Maclea K.S."/>
            <person name="Goen A.E."/>
            <person name="Kelley C."/>
            <person name="Underriner A."/>
            <person name="Silverwood T."/>
            <person name="Trachtenberg A.M."/>
        </authorList>
    </citation>
    <scope>NUCLEOTIDE SEQUENCE [LARGE SCALE GENOMIC DNA]</scope>
    <source>
        <strain evidence="6 7">ATCC BAA-2076</strain>
    </source>
</reference>
<protein>
    <recommendedName>
        <fullName evidence="5">DUF1232 domain-containing protein</fullName>
    </recommendedName>
</protein>